<dbReference type="AlphaFoldDB" id="A0A9D4KGT7"/>
<evidence type="ECO:0000313" key="2">
    <source>
        <dbReference type="Proteomes" id="UP000828390"/>
    </source>
</evidence>
<protein>
    <submittedName>
        <fullName evidence="1">Uncharacterized protein</fullName>
    </submittedName>
</protein>
<name>A0A9D4KGT7_DREPO</name>
<keyword evidence="2" id="KW-1185">Reference proteome</keyword>
<evidence type="ECO:0000313" key="1">
    <source>
        <dbReference type="EMBL" id="KAH3839229.1"/>
    </source>
</evidence>
<dbReference type="EMBL" id="JAIWYP010000004">
    <property type="protein sequence ID" value="KAH3839229.1"/>
    <property type="molecule type" value="Genomic_DNA"/>
</dbReference>
<comment type="caution">
    <text evidence="1">The sequence shown here is derived from an EMBL/GenBank/DDBJ whole genome shotgun (WGS) entry which is preliminary data.</text>
</comment>
<gene>
    <name evidence="1" type="ORF">DPMN_112654</name>
</gene>
<reference evidence="1" key="1">
    <citation type="journal article" date="2019" name="bioRxiv">
        <title>The Genome of the Zebra Mussel, Dreissena polymorpha: A Resource for Invasive Species Research.</title>
        <authorList>
            <person name="McCartney M.A."/>
            <person name="Auch B."/>
            <person name="Kono T."/>
            <person name="Mallez S."/>
            <person name="Zhang Y."/>
            <person name="Obille A."/>
            <person name="Becker A."/>
            <person name="Abrahante J.E."/>
            <person name="Garbe J."/>
            <person name="Badalamenti J.P."/>
            <person name="Herman A."/>
            <person name="Mangelson H."/>
            <person name="Liachko I."/>
            <person name="Sullivan S."/>
            <person name="Sone E.D."/>
            <person name="Koren S."/>
            <person name="Silverstein K.A.T."/>
            <person name="Beckman K.B."/>
            <person name="Gohl D.M."/>
        </authorList>
    </citation>
    <scope>NUCLEOTIDE SEQUENCE</scope>
    <source>
        <strain evidence="1">Duluth1</strain>
        <tissue evidence="1">Whole animal</tissue>
    </source>
</reference>
<accession>A0A9D4KGT7</accession>
<organism evidence="1 2">
    <name type="scientific">Dreissena polymorpha</name>
    <name type="common">Zebra mussel</name>
    <name type="synonym">Mytilus polymorpha</name>
    <dbReference type="NCBI Taxonomy" id="45954"/>
    <lineage>
        <taxon>Eukaryota</taxon>
        <taxon>Metazoa</taxon>
        <taxon>Spiralia</taxon>
        <taxon>Lophotrochozoa</taxon>
        <taxon>Mollusca</taxon>
        <taxon>Bivalvia</taxon>
        <taxon>Autobranchia</taxon>
        <taxon>Heteroconchia</taxon>
        <taxon>Euheterodonta</taxon>
        <taxon>Imparidentia</taxon>
        <taxon>Neoheterodontei</taxon>
        <taxon>Myida</taxon>
        <taxon>Dreissenoidea</taxon>
        <taxon>Dreissenidae</taxon>
        <taxon>Dreissena</taxon>
    </lineage>
</organism>
<reference evidence="1" key="2">
    <citation type="submission" date="2020-11" db="EMBL/GenBank/DDBJ databases">
        <authorList>
            <person name="McCartney M.A."/>
            <person name="Auch B."/>
            <person name="Kono T."/>
            <person name="Mallez S."/>
            <person name="Becker A."/>
            <person name="Gohl D.M."/>
            <person name="Silverstein K.A.T."/>
            <person name="Koren S."/>
            <person name="Bechman K.B."/>
            <person name="Herman A."/>
            <person name="Abrahante J.E."/>
            <person name="Garbe J."/>
        </authorList>
    </citation>
    <scope>NUCLEOTIDE SEQUENCE</scope>
    <source>
        <strain evidence="1">Duluth1</strain>
        <tissue evidence="1">Whole animal</tissue>
    </source>
</reference>
<sequence length="63" mass="6926">MTESGTFGIGGVVAEKVKTLEVTLGRSTHAGKRLGSLQIWLGWVTGDRALYFKNPNQTKYDQL</sequence>
<dbReference type="Proteomes" id="UP000828390">
    <property type="component" value="Unassembled WGS sequence"/>
</dbReference>
<proteinExistence type="predicted"/>